<dbReference type="FunFam" id="1.25.40.10:FF:000421">
    <property type="entry name" value="Tetratricopeptide repeat domain 7B"/>
    <property type="match status" value="1"/>
</dbReference>
<dbReference type="GO" id="GO:0072659">
    <property type="term" value="P:protein localization to plasma membrane"/>
    <property type="evidence" value="ECO:0007669"/>
    <property type="project" value="TreeGrafter"/>
</dbReference>
<dbReference type="SMART" id="SM00028">
    <property type="entry name" value="TPR"/>
    <property type="match status" value="8"/>
</dbReference>
<dbReference type="InterPro" id="IPR019734">
    <property type="entry name" value="TPR_rpt"/>
</dbReference>
<gene>
    <name evidence="5" type="ORF">X777_06615</name>
</gene>
<dbReference type="AlphaFoldDB" id="A0A026WCX1"/>
<proteinExistence type="inferred from homology"/>
<comment type="function">
    <text evidence="1">Involved in endocytosis.</text>
</comment>
<dbReference type="EMBL" id="KK107262">
    <property type="protein sequence ID" value="EZA53912.1"/>
    <property type="molecule type" value="Genomic_DNA"/>
</dbReference>
<evidence type="ECO:0000313" key="6">
    <source>
        <dbReference type="Proteomes" id="UP000053097"/>
    </source>
</evidence>
<dbReference type="SUPFAM" id="SSF48452">
    <property type="entry name" value="TPR-like"/>
    <property type="match status" value="1"/>
</dbReference>
<dbReference type="PANTHER" id="PTHR23083">
    <property type="entry name" value="TETRATRICOPEPTIDE REPEAT PROTEIN, TPR"/>
    <property type="match status" value="1"/>
</dbReference>
<dbReference type="PANTHER" id="PTHR23083:SF464">
    <property type="entry name" value="TETRATRICOPEPTIDE REPEAT DOMAIN 7, ISOFORM A"/>
    <property type="match status" value="1"/>
</dbReference>
<dbReference type="InterPro" id="IPR011990">
    <property type="entry name" value="TPR-like_helical_dom_sf"/>
</dbReference>
<evidence type="ECO:0000259" key="4">
    <source>
        <dbReference type="Pfam" id="PF19440"/>
    </source>
</evidence>
<feature type="domain" description="Tetratricopeptide repeat protein 7 N-terminal" evidence="4">
    <location>
        <begin position="4"/>
        <end position="148"/>
    </location>
</feature>
<sequence>MTSKKSQTLRIESEIDRNREDGNWKKVIELAEHLKVQYPSNECLANFLCGEARLESFLEQSPPIDANISKARSGLVETRKYLILAANEKDKQALVVLDAHLLLGKLHYAMGMYDDALHHYEQAELDTLTEKQLPCRSLRIIAESYAIKDTDKHLSCRRLRILADSYAIKGLCLERLPPNSKSKYKIAEWHEQIIKCYEISGDLTLVYLQEQDKIAIQQQNGISTINTNSSIGTGTGTGTASTSSVCSTKHIGPILETALQRAPILHIQTGNIQAAINRYREILSAVESTTTQSLRVTLTRQLAEVLLRGITGADYQPPEDQTETTAVVSSRRLNYCANLSDSPWKPKKYAGPNMFVPRNEFEETILLLLISEAMAVRDAVLSQSPEFKEARIHAFENATAVYDLLTVVVVRWSQVELLHESFERAMKFSHEEAHIWTQYALCLISMGRYMHAYRVLKVVARLSPQKVMPCLLAARLCYEQLNMISEGIEWSQKALQREMASPQGMQSRCHLYIGIGHSMLSTNTIVKQDKVNHTNTALDCFQKAQQCDPNDHLAEYYLAHEYAINRQITDAIVHVKIALNLRAEHIPSLHLFALLLSAHKQYSEALHVINSVLEQYPDNLNFLYVKAHLELRSIGGIDALYTISHMLHLWKNLYEDQTSVGCNEQQSEKRSETRSVFQLYTSEMSDKDSSSLHAQSLAASRVEQALSEVASSISSFTPKPGPQRAWLLQLQIWLLLTEVFLILDQPNSAFLSLQEATAIFPLSHHIMYTRGLLHEYKLEYTEAKQCYQNAVSINPSHIKSLQHLGLIYHYLGSQRLAEKTLRDAAKIDPNSHQTWYNLGMVLESLGDVEAASDCMATALEVETTNPILPILSIPVTFE</sequence>
<organism evidence="5 6">
    <name type="scientific">Ooceraea biroi</name>
    <name type="common">Clonal raider ant</name>
    <name type="synonym">Cerapachys biroi</name>
    <dbReference type="NCBI Taxonomy" id="2015173"/>
    <lineage>
        <taxon>Eukaryota</taxon>
        <taxon>Metazoa</taxon>
        <taxon>Ecdysozoa</taxon>
        <taxon>Arthropoda</taxon>
        <taxon>Hexapoda</taxon>
        <taxon>Insecta</taxon>
        <taxon>Pterygota</taxon>
        <taxon>Neoptera</taxon>
        <taxon>Endopterygota</taxon>
        <taxon>Hymenoptera</taxon>
        <taxon>Apocrita</taxon>
        <taxon>Aculeata</taxon>
        <taxon>Formicoidea</taxon>
        <taxon>Formicidae</taxon>
        <taxon>Dorylinae</taxon>
        <taxon>Ooceraea</taxon>
    </lineage>
</organism>
<dbReference type="OMA" id="EYYLACQ"/>
<dbReference type="STRING" id="2015173.A0A026WCX1"/>
<feature type="domain" description="Tetratricopeptide repeat protein 7 N-terminal" evidence="4">
    <location>
        <begin position="151"/>
        <end position="421"/>
    </location>
</feature>
<keyword evidence="6" id="KW-1185">Reference proteome</keyword>
<dbReference type="InterPro" id="IPR045819">
    <property type="entry name" value="TTC7_N"/>
</dbReference>
<dbReference type="PROSITE" id="PS50005">
    <property type="entry name" value="TPR"/>
    <property type="match status" value="3"/>
</dbReference>
<dbReference type="Pfam" id="PF19440">
    <property type="entry name" value="TTC7_N"/>
    <property type="match status" value="2"/>
</dbReference>
<evidence type="ECO:0000256" key="3">
    <source>
        <dbReference type="PROSITE-ProRule" id="PRU00339"/>
    </source>
</evidence>
<protein>
    <submittedName>
        <fullName evidence="5">Tetratricopeptide repeat protein 7B</fullName>
    </submittedName>
</protein>
<dbReference type="GO" id="GO:0046854">
    <property type="term" value="P:phosphatidylinositol phosphate biosynthetic process"/>
    <property type="evidence" value="ECO:0007669"/>
    <property type="project" value="TreeGrafter"/>
</dbReference>
<feature type="repeat" description="TPR" evidence="3">
    <location>
        <begin position="764"/>
        <end position="797"/>
    </location>
</feature>
<dbReference type="Gene3D" id="1.25.40.10">
    <property type="entry name" value="Tetratricopeptide repeat domain"/>
    <property type="match status" value="2"/>
</dbReference>
<evidence type="ECO:0000256" key="2">
    <source>
        <dbReference type="ARBA" id="ARBA00038251"/>
    </source>
</evidence>
<comment type="similarity">
    <text evidence="2">Belongs to the YPP1 family.</text>
</comment>
<dbReference type="Pfam" id="PF13181">
    <property type="entry name" value="TPR_8"/>
    <property type="match status" value="3"/>
</dbReference>
<feature type="repeat" description="TPR" evidence="3">
    <location>
        <begin position="832"/>
        <end position="865"/>
    </location>
</feature>
<dbReference type="OrthoDB" id="29013at2759"/>
<feature type="repeat" description="TPR" evidence="3">
    <location>
        <begin position="798"/>
        <end position="831"/>
    </location>
</feature>
<keyword evidence="3" id="KW-0802">TPR repeat</keyword>
<accession>A0A026WCX1</accession>
<evidence type="ECO:0000256" key="1">
    <source>
        <dbReference type="ARBA" id="ARBA00002550"/>
    </source>
</evidence>
<name>A0A026WCX1_OOCBI</name>
<dbReference type="InterPro" id="IPR051722">
    <property type="entry name" value="Endocytosis_PI4K-reg_protein"/>
</dbReference>
<reference evidence="5 6" key="1">
    <citation type="journal article" date="2014" name="Curr. Biol.">
        <title>The genome of the clonal raider ant Cerapachys biroi.</title>
        <authorList>
            <person name="Oxley P.R."/>
            <person name="Ji L."/>
            <person name="Fetter-Pruneda I."/>
            <person name="McKenzie S.K."/>
            <person name="Li C."/>
            <person name="Hu H."/>
            <person name="Zhang G."/>
            <person name="Kronauer D.J."/>
        </authorList>
    </citation>
    <scope>NUCLEOTIDE SEQUENCE [LARGE SCALE GENOMIC DNA]</scope>
</reference>
<dbReference type="GO" id="GO:0005886">
    <property type="term" value="C:plasma membrane"/>
    <property type="evidence" value="ECO:0007669"/>
    <property type="project" value="TreeGrafter"/>
</dbReference>
<dbReference type="Proteomes" id="UP000053097">
    <property type="component" value="Unassembled WGS sequence"/>
</dbReference>
<evidence type="ECO:0000313" key="5">
    <source>
        <dbReference type="EMBL" id="EZA53912.1"/>
    </source>
</evidence>